<dbReference type="EMBL" id="JZWI01000032">
    <property type="protein sequence ID" value="KLN53615.1"/>
    <property type="molecule type" value="Genomic_DNA"/>
</dbReference>
<dbReference type="RefSeq" id="WP_047786635.1">
    <property type="nucleotide sequence ID" value="NZ_JZWI01000032.1"/>
</dbReference>
<accession>A0A0H2M9B3</accession>
<gene>
    <name evidence="2" type="ORF">VPARA_53010</name>
</gene>
<keyword evidence="3" id="KW-1185">Reference proteome</keyword>
<evidence type="ECO:0000313" key="3">
    <source>
        <dbReference type="Proteomes" id="UP000035170"/>
    </source>
</evidence>
<dbReference type="PATRIC" id="fig|34073.19.peg.5418"/>
<dbReference type="Proteomes" id="UP000035170">
    <property type="component" value="Unassembled WGS sequence"/>
</dbReference>
<feature type="region of interest" description="Disordered" evidence="1">
    <location>
        <begin position="1"/>
        <end position="20"/>
    </location>
</feature>
<evidence type="ECO:0000256" key="1">
    <source>
        <dbReference type="SAM" id="MobiDB-lite"/>
    </source>
</evidence>
<dbReference type="AlphaFoldDB" id="A0A0H2M9B3"/>
<organism evidence="2 3">
    <name type="scientific">Variovorax paradoxus</name>
    <dbReference type="NCBI Taxonomy" id="34073"/>
    <lineage>
        <taxon>Bacteria</taxon>
        <taxon>Pseudomonadati</taxon>
        <taxon>Pseudomonadota</taxon>
        <taxon>Betaproteobacteria</taxon>
        <taxon>Burkholderiales</taxon>
        <taxon>Comamonadaceae</taxon>
        <taxon>Variovorax</taxon>
    </lineage>
</organism>
<protein>
    <submittedName>
        <fullName evidence="2">Uncharacterized protein</fullName>
    </submittedName>
</protein>
<evidence type="ECO:0000313" key="2">
    <source>
        <dbReference type="EMBL" id="KLN53615.1"/>
    </source>
</evidence>
<proteinExistence type="predicted"/>
<sequence>MKEIDNLFGKEPGATGNWPSTVADAMARRDVQVDEAVTTLRQAAGAAAASVATLMHVVNPDASHRLARQAASKMSDHTGFVTVAEQLHDIAFQLRELESSVRSLLARTRKDAAPDD</sequence>
<comment type="caution">
    <text evidence="2">The sequence shown here is derived from an EMBL/GenBank/DDBJ whole genome shotgun (WGS) entry which is preliminary data.</text>
</comment>
<name>A0A0H2M9B3_VARPD</name>
<reference evidence="2 3" key="1">
    <citation type="submission" date="2015-03" db="EMBL/GenBank/DDBJ databases">
        <title>Genome sequence of Variovorax paradoxus TBEA6.</title>
        <authorList>
            <person name="Poehlein A."/>
            <person name="Schuldes J."/>
            <person name="Wuebbeler J.H."/>
            <person name="Hiessl S."/>
            <person name="Steinbuechel A."/>
            <person name="Daniel R."/>
        </authorList>
    </citation>
    <scope>NUCLEOTIDE SEQUENCE [LARGE SCALE GENOMIC DNA]</scope>
    <source>
        <strain evidence="2 3">TBEA6</strain>
    </source>
</reference>